<dbReference type="Proteomes" id="UP001501237">
    <property type="component" value="Unassembled WGS sequence"/>
</dbReference>
<evidence type="ECO:0000313" key="3">
    <source>
        <dbReference type="Proteomes" id="UP001501237"/>
    </source>
</evidence>
<dbReference type="NCBIfam" id="TIGR03617">
    <property type="entry name" value="F420_MSMEG_2256"/>
    <property type="match status" value="1"/>
</dbReference>
<dbReference type="InterPro" id="IPR019919">
    <property type="entry name" value="Lucif-like_OxRdtase_MSMEG_2256"/>
</dbReference>
<dbReference type="SUPFAM" id="SSF51679">
    <property type="entry name" value="Bacterial luciferase-like"/>
    <property type="match status" value="1"/>
</dbReference>
<dbReference type="PANTHER" id="PTHR43244:SF2">
    <property type="entry name" value="CONSERVED HYPOTHETICAL ALANINE AND PROLINE-RICH PROTEIN"/>
    <property type="match status" value="1"/>
</dbReference>
<accession>A0ABP6QM53</accession>
<reference evidence="3" key="1">
    <citation type="journal article" date="2019" name="Int. J. Syst. Evol. Microbiol.">
        <title>The Global Catalogue of Microorganisms (GCM) 10K type strain sequencing project: providing services to taxonomists for standard genome sequencing and annotation.</title>
        <authorList>
            <consortium name="The Broad Institute Genomics Platform"/>
            <consortium name="The Broad Institute Genome Sequencing Center for Infectious Disease"/>
            <person name="Wu L."/>
            <person name="Ma J."/>
        </authorList>
    </citation>
    <scope>NUCLEOTIDE SEQUENCE [LARGE SCALE GENOMIC DNA]</scope>
    <source>
        <strain evidence="3">JCM 9377</strain>
    </source>
</reference>
<dbReference type="PANTHER" id="PTHR43244">
    <property type="match status" value="1"/>
</dbReference>
<feature type="domain" description="Luciferase-like" evidence="1">
    <location>
        <begin position="12"/>
        <end position="311"/>
    </location>
</feature>
<sequence length="334" mass="35413">MGFRIDAQLTVAPGEVAATAERLRGLGFDGVFTFEGPADVFLPLTLAASAGLDLMTNIAVAFPRSPVHLAHTAHDLHLLSGGRFRLGLGSQVRAHVERRYGAAFDRPAARMREYVLAIKAIQHSWQTGEPLDFRGEFTTHTLMPPLFSPGPNPHGTPPVLVAGVGPLMTAVAGEVADGYLIHPFNSPASVETTTLPALDKGLATAGRSRSDLEICHQFIVGTGRDEAEVASAREAARTMIAFYGSTAAYLPVLEAEGAAELHPALRALTRENRWGDLPGLIPDELLDRIAVTGSPDQVAAAIRARATGLADRIALCTPHVPSPEALTTLLDALH</sequence>
<dbReference type="InterPro" id="IPR011251">
    <property type="entry name" value="Luciferase-like_dom"/>
</dbReference>
<dbReference type="Pfam" id="PF00296">
    <property type="entry name" value="Bac_luciferase"/>
    <property type="match status" value="1"/>
</dbReference>
<keyword evidence="3" id="KW-1185">Reference proteome</keyword>
<evidence type="ECO:0000259" key="1">
    <source>
        <dbReference type="Pfam" id="PF00296"/>
    </source>
</evidence>
<gene>
    <name evidence="2" type="ORF">GCM10010468_78930</name>
</gene>
<comment type="caution">
    <text evidence="2">The sequence shown here is derived from an EMBL/GenBank/DDBJ whole genome shotgun (WGS) entry which is preliminary data.</text>
</comment>
<proteinExistence type="predicted"/>
<dbReference type="RefSeq" id="WP_344839403.1">
    <property type="nucleotide sequence ID" value="NZ_BAAAUV010000046.1"/>
</dbReference>
<organism evidence="2 3">
    <name type="scientific">Actinocorallia longicatena</name>
    <dbReference type="NCBI Taxonomy" id="111803"/>
    <lineage>
        <taxon>Bacteria</taxon>
        <taxon>Bacillati</taxon>
        <taxon>Actinomycetota</taxon>
        <taxon>Actinomycetes</taxon>
        <taxon>Streptosporangiales</taxon>
        <taxon>Thermomonosporaceae</taxon>
        <taxon>Actinocorallia</taxon>
    </lineage>
</organism>
<dbReference type="InterPro" id="IPR050564">
    <property type="entry name" value="F420-G6PD/mer"/>
</dbReference>
<evidence type="ECO:0000313" key="2">
    <source>
        <dbReference type="EMBL" id="GAA3241602.1"/>
    </source>
</evidence>
<dbReference type="EMBL" id="BAAAUV010000046">
    <property type="protein sequence ID" value="GAA3241602.1"/>
    <property type="molecule type" value="Genomic_DNA"/>
</dbReference>
<name>A0ABP6QM53_9ACTN</name>
<dbReference type="InterPro" id="IPR036661">
    <property type="entry name" value="Luciferase-like_sf"/>
</dbReference>
<protein>
    <submittedName>
        <fullName evidence="2">LLM class F420-dependent oxidoreductase</fullName>
    </submittedName>
</protein>
<dbReference type="CDD" id="cd01097">
    <property type="entry name" value="Tetrahydromethanopterin_reductase"/>
    <property type="match status" value="1"/>
</dbReference>
<dbReference type="Gene3D" id="3.20.20.30">
    <property type="entry name" value="Luciferase-like domain"/>
    <property type="match status" value="1"/>
</dbReference>